<organism evidence="2">
    <name type="scientific">marine sediment metagenome</name>
    <dbReference type="NCBI Taxonomy" id="412755"/>
    <lineage>
        <taxon>unclassified sequences</taxon>
        <taxon>metagenomes</taxon>
        <taxon>ecological metagenomes</taxon>
    </lineage>
</organism>
<protein>
    <submittedName>
        <fullName evidence="2">Uncharacterized protein</fullName>
    </submittedName>
</protein>
<accession>A0A0F9TJX4</accession>
<dbReference type="AlphaFoldDB" id="A0A0F9TJX4"/>
<sequence length="186" mass="20675">MLKKKKKGKKLASKKKTAKKSKRLSIGGLEGEIYAMHVAGRSYEQIAGEFASVTPKKVREICIKINRSLDHVEINILDPKSIKAGMKILKKCQIAMPWTECMGSPPAYVRNDLFDKEQLAIVDPTLDGHLHPHGEETHDMWGWKTNVPSPCGSGHHCWGGICETAEEARAAADRWLSNLGYILLEG</sequence>
<proteinExistence type="predicted"/>
<evidence type="ECO:0000313" key="2">
    <source>
        <dbReference type="EMBL" id="KKN81520.1"/>
    </source>
</evidence>
<reference evidence="2" key="1">
    <citation type="journal article" date="2015" name="Nature">
        <title>Complex archaea that bridge the gap between prokaryotes and eukaryotes.</title>
        <authorList>
            <person name="Spang A."/>
            <person name="Saw J.H."/>
            <person name="Jorgensen S.L."/>
            <person name="Zaremba-Niedzwiedzka K."/>
            <person name="Martijn J."/>
            <person name="Lind A.E."/>
            <person name="van Eijk R."/>
            <person name="Schleper C."/>
            <person name="Guy L."/>
            <person name="Ettema T.J."/>
        </authorList>
    </citation>
    <scope>NUCLEOTIDE SEQUENCE</scope>
</reference>
<feature type="region of interest" description="Disordered" evidence="1">
    <location>
        <begin position="1"/>
        <end position="23"/>
    </location>
</feature>
<evidence type="ECO:0000256" key="1">
    <source>
        <dbReference type="SAM" id="MobiDB-lite"/>
    </source>
</evidence>
<name>A0A0F9TJX4_9ZZZZ</name>
<dbReference type="EMBL" id="LAZR01000213">
    <property type="protein sequence ID" value="KKN81520.1"/>
    <property type="molecule type" value="Genomic_DNA"/>
</dbReference>
<comment type="caution">
    <text evidence="2">The sequence shown here is derived from an EMBL/GenBank/DDBJ whole genome shotgun (WGS) entry which is preliminary data.</text>
</comment>
<gene>
    <name evidence="2" type="ORF">LCGC14_0317790</name>
</gene>